<keyword evidence="1" id="KW-0378">Hydrolase</keyword>
<dbReference type="PANTHER" id="PTHR10272">
    <property type="entry name" value="PLATELET-ACTIVATING FACTOR ACETYLHYDROLASE"/>
    <property type="match status" value="1"/>
</dbReference>
<evidence type="ECO:0000256" key="3">
    <source>
        <dbReference type="ARBA" id="ARBA00023098"/>
    </source>
</evidence>
<evidence type="ECO:0000256" key="4">
    <source>
        <dbReference type="SAM" id="SignalP"/>
    </source>
</evidence>
<keyword evidence="2" id="KW-0442">Lipid degradation</keyword>
<protein>
    <recommendedName>
        <fullName evidence="7">Alpha/beta hydrolase</fullName>
    </recommendedName>
</protein>
<dbReference type="SUPFAM" id="SSF53474">
    <property type="entry name" value="alpha/beta-Hydrolases"/>
    <property type="match status" value="1"/>
</dbReference>
<gene>
    <name evidence="5" type="ORF">OM075_03760</name>
</gene>
<reference evidence="5" key="1">
    <citation type="submission" date="2022-10" db="EMBL/GenBank/DDBJ databases">
        <authorList>
            <person name="Yu W.X."/>
        </authorList>
    </citation>
    <scope>NUCLEOTIDE SEQUENCE</scope>
    <source>
        <strain evidence="5">AAT</strain>
    </source>
</reference>
<sequence>MIISKHCIIIILLSFIWQITFAQDNAPENPFLPEPTGKYAVGTESFILRDTTAAKKKNQSRISIKIWYPAIASQKDSHFNKYLDGYDLNEIYRLFKAKGVTKEDIEKLASYSTYSAQGLQVSNDQEEFPVIIFTPGYYFGLNDIYSAYIENLASNGYIVCAITHINQQISIKAADKNDNALHTARSSLPFLQWWWVDKINFKDHMKSENQVSMSKYFLKRLKRFNKVLKEWEGSTLFLIDYLRAAKENHKSELYTRMNLDEVGAMGQSFGGALANHLCVSYDFIKAGVNLDCFQFGDVANTYTNKPLMLIESEQQIKWRIANEYIYKDYNHLEYARIKGGKHFLFTDLPYYNVILDDEKLDELIGEVDGQKAIEWMNSIILSFFEEGLKNGNNAHVIERIDNDEILYQKSNKCIYLK</sequence>
<keyword evidence="6" id="KW-1185">Reference proteome</keyword>
<dbReference type="Proteomes" id="UP001209229">
    <property type="component" value="Unassembled WGS sequence"/>
</dbReference>
<evidence type="ECO:0000256" key="1">
    <source>
        <dbReference type="ARBA" id="ARBA00022801"/>
    </source>
</evidence>
<accession>A0AAE3M1T0</accession>
<dbReference type="Gene3D" id="3.40.50.1820">
    <property type="entry name" value="alpha/beta hydrolase"/>
    <property type="match status" value="1"/>
</dbReference>
<keyword evidence="4" id="KW-0732">Signal</keyword>
<feature type="chain" id="PRO_5041936423" description="Alpha/beta hydrolase" evidence="4">
    <location>
        <begin position="23"/>
        <end position="417"/>
    </location>
</feature>
<evidence type="ECO:0000313" key="6">
    <source>
        <dbReference type="Proteomes" id="UP001209229"/>
    </source>
</evidence>
<dbReference type="PANTHER" id="PTHR10272:SF0">
    <property type="entry name" value="PLATELET-ACTIVATING FACTOR ACETYLHYDROLASE"/>
    <property type="match status" value="1"/>
</dbReference>
<evidence type="ECO:0000256" key="2">
    <source>
        <dbReference type="ARBA" id="ARBA00022963"/>
    </source>
</evidence>
<organism evidence="5 6">
    <name type="scientific">Plebeiibacterium sediminum</name>
    <dbReference type="NCBI Taxonomy" id="2992112"/>
    <lineage>
        <taxon>Bacteria</taxon>
        <taxon>Pseudomonadati</taxon>
        <taxon>Bacteroidota</taxon>
        <taxon>Bacteroidia</taxon>
        <taxon>Marinilabiliales</taxon>
        <taxon>Marinilabiliaceae</taxon>
        <taxon>Plebeiibacterium</taxon>
    </lineage>
</organism>
<dbReference type="GO" id="GO:0003847">
    <property type="term" value="F:1-alkyl-2-acetylglycerophosphocholine esterase activity"/>
    <property type="evidence" value="ECO:0007669"/>
    <property type="project" value="TreeGrafter"/>
</dbReference>
<dbReference type="EMBL" id="JAPDPJ010000004">
    <property type="protein sequence ID" value="MCW3785564.1"/>
    <property type="molecule type" value="Genomic_DNA"/>
</dbReference>
<comment type="caution">
    <text evidence="5">The sequence shown here is derived from an EMBL/GenBank/DDBJ whole genome shotgun (WGS) entry which is preliminary data.</text>
</comment>
<dbReference type="GO" id="GO:0016042">
    <property type="term" value="P:lipid catabolic process"/>
    <property type="evidence" value="ECO:0007669"/>
    <property type="project" value="UniProtKB-KW"/>
</dbReference>
<feature type="signal peptide" evidence="4">
    <location>
        <begin position="1"/>
        <end position="22"/>
    </location>
</feature>
<evidence type="ECO:0008006" key="7">
    <source>
        <dbReference type="Google" id="ProtNLM"/>
    </source>
</evidence>
<evidence type="ECO:0000313" key="5">
    <source>
        <dbReference type="EMBL" id="MCW3785564.1"/>
    </source>
</evidence>
<dbReference type="RefSeq" id="WP_301189136.1">
    <property type="nucleotide sequence ID" value="NZ_JAPDPJ010000004.1"/>
</dbReference>
<proteinExistence type="predicted"/>
<dbReference type="AlphaFoldDB" id="A0AAE3M1T0"/>
<dbReference type="InterPro" id="IPR029058">
    <property type="entry name" value="AB_hydrolase_fold"/>
</dbReference>
<name>A0AAE3M1T0_9BACT</name>
<dbReference type="Pfam" id="PF03403">
    <property type="entry name" value="PAF-AH_p_II"/>
    <property type="match status" value="1"/>
</dbReference>
<keyword evidence="3" id="KW-0443">Lipid metabolism</keyword>